<dbReference type="SUPFAM" id="SSF56349">
    <property type="entry name" value="DNA breaking-rejoining enzymes"/>
    <property type="match status" value="1"/>
</dbReference>
<comment type="caution">
    <text evidence="7">The sequence shown here is derived from an EMBL/GenBank/DDBJ whole genome shotgun (WGS) entry which is preliminary data.</text>
</comment>
<dbReference type="InterPro" id="IPR013762">
    <property type="entry name" value="Integrase-like_cat_sf"/>
</dbReference>
<dbReference type="InterPro" id="IPR002104">
    <property type="entry name" value="Integrase_catalytic"/>
</dbReference>
<evidence type="ECO:0000256" key="4">
    <source>
        <dbReference type="PROSITE-ProRule" id="PRU01248"/>
    </source>
</evidence>
<dbReference type="Gene3D" id="1.10.150.130">
    <property type="match status" value="1"/>
</dbReference>
<dbReference type="PROSITE" id="PS51898">
    <property type="entry name" value="TYR_RECOMBINASE"/>
    <property type="match status" value="1"/>
</dbReference>
<feature type="domain" description="Core-binding (CB)" evidence="6">
    <location>
        <begin position="8"/>
        <end position="98"/>
    </location>
</feature>
<dbReference type="Gene3D" id="1.10.443.10">
    <property type="entry name" value="Intergrase catalytic core"/>
    <property type="match status" value="1"/>
</dbReference>
<protein>
    <submittedName>
        <fullName evidence="7">Integrase</fullName>
    </submittedName>
</protein>
<evidence type="ECO:0000259" key="6">
    <source>
        <dbReference type="PROSITE" id="PS51900"/>
    </source>
</evidence>
<sequence>MTILNETINLEKTLEAFSTYLSEKGRKHSTIQRYAYDIKDFYRWLNENELLLHIKSWNEISIDDYQAFFSVLENKREYSLKTRHRIWVVLKKLHMFLGIVSPLDDIHLSLIPDQSLNDNDFITELEEALLKQTVLSTKGLTERQAKYRPLIMDRNVCIINLVVNYGLSLQELVSLNMSHIKFARNTLIVPGENGVTRSIFLTVEDTQQLYKYYSTIPEPVRPRQHTDNPLFVAFDFNRGTYRWVYENDAPKALSEVAIQKMIRLEVKRAKLNRRISAQQMRNTFILRLIKQRLTDDELMNRMGFKTKISLKRFYQYLETKSKILNKNN</sequence>
<dbReference type="RefSeq" id="WP_003306058.1">
    <property type="nucleotide sequence ID" value="NZ_NFDQ01000047.1"/>
</dbReference>
<dbReference type="GO" id="GO:0015074">
    <property type="term" value="P:DNA integration"/>
    <property type="evidence" value="ECO:0007669"/>
    <property type="project" value="UniProtKB-KW"/>
</dbReference>
<reference evidence="7 8" key="1">
    <citation type="submission" date="2016-10" db="EMBL/GenBank/DDBJ databases">
        <title>Comparative genomics of Bacillus thuringiensis reveals a path to pathogens against multiple invertebrate hosts.</title>
        <authorList>
            <person name="Zheng J."/>
            <person name="Gao Q."/>
            <person name="Liu H."/>
            <person name="Peng D."/>
            <person name="Ruan L."/>
            <person name="Sun M."/>
        </authorList>
    </citation>
    <scope>NUCLEOTIDE SEQUENCE [LARGE SCALE GENOMIC DNA]</scope>
    <source>
        <strain evidence="7">BGSC 4CE1</strain>
    </source>
</reference>
<evidence type="ECO:0000256" key="1">
    <source>
        <dbReference type="ARBA" id="ARBA00022908"/>
    </source>
</evidence>
<dbReference type="InterPro" id="IPR044068">
    <property type="entry name" value="CB"/>
</dbReference>
<evidence type="ECO:0000259" key="5">
    <source>
        <dbReference type="PROSITE" id="PS51898"/>
    </source>
</evidence>
<keyword evidence="3" id="KW-0233">DNA recombination</keyword>
<accession>A0A243CWQ6</accession>
<evidence type="ECO:0000256" key="3">
    <source>
        <dbReference type="ARBA" id="ARBA00023172"/>
    </source>
</evidence>
<organism evidence="7 8">
    <name type="scientific">Bacillus thuringiensis serovar vazensis</name>
    <dbReference type="NCBI Taxonomy" id="180867"/>
    <lineage>
        <taxon>Bacteria</taxon>
        <taxon>Bacillati</taxon>
        <taxon>Bacillota</taxon>
        <taxon>Bacilli</taxon>
        <taxon>Bacillales</taxon>
        <taxon>Bacillaceae</taxon>
        <taxon>Bacillus</taxon>
        <taxon>Bacillus cereus group</taxon>
    </lineage>
</organism>
<dbReference type="PROSITE" id="PS51900">
    <property type="entry name" value="CB"/>
    <property type="match status" value="1"/>
</dbReference>
<gene>
    <name evidence="7" type="ORF">BK749_12780</name>
</gene>
<evidence type="ECO:0000256" key="2">
    <source>
        <dbReference type="ARBA" id="ARBA00023125"/>
    </source>
</evidence>
<dbReference type="InterPro" id="IPR004107">
    <property type="entry name" value="Integrase_SAM-like_N"/>
</dbReference>
<evidence type="ECO:0000313" key="8">
    <source>
        <dbReference type="Proteomes" id="UP000194911"/>
    </source>
</evidence>
<evidence type="ECO:0000313" key="7">
    <source>
        <dbReference type="EMBL" id="OTY76122.1"/>
    </source>
</evidence>
<dbReference type="EMBL" id="NFDQ01000047">
    <property type="protein sequence ID" value="OTY76122.1"/>
    <property type="molecule type" value="Genomic_DNA"/>
</dbReference>
<dbReference type="Pfam" id="PF02899">
    <property type="entry name" value="Phage_int_SAM_1"/>
    <property type="match status" value="1"/>
</dbReference>
<dbReference type="Proteomes" id="UP000194911">
    <property type="component" value="Unassembled WGS sequence"/>
</dbReference>
<dbReference type="Pfam" id="PF00589">
    <property type="entry name" value="Phage_integrase"/>
    <property type="match status" value="1"/>
</dbReference>
<keyword evidence="2 4" id="KW-0238">DNA-binding</keyword>
<name>A0A243CWQ6_BACTU</name>
<keyword evidence="1" id="KW-0229">DNA integration</keyword>
<dbReference type="GO" id="GO:0006310">
    <property type="term" value="P:DNA recombination"/>
    <property type="evidence" value="ECO:0007669"/>
    <property type="project" value="UniProtKB-KW"/>
</dbReference>
<feature type="domain" description="Tyr recombinase" evidence="5">
    <location>
        <begin position="117"/>
        <end position="328"/>
    </location>
</feature>
<dbReference type="AlphaFoldDB" id="A0A243CWQ6"/>
<dbReference type="GO" id="GO:0003677">
    <property type="term" value="F:DNA binding"/>
    <property type="evidence" value="ECO:0007669"/>
    <property type="project" value="UniProtKB-UniRule"/>
</dbReference>
<dbReference type="InterPro" id="IPR010998">
    <property type="entry name" value="Integrase_recombinase_N"/>
</dbReference>
<proteinExistence type="predicted"/>
<dbReference type="InterPro" id="IPR011010">
    <property type="entry name" value="DNA_brk_join_enz"/>
</dbReference>
<dbReference type="CDD" id="cd00397">
    <property type="entry name" value="DNA_BRE_C"/>
    <property type="match status" value="1"/>
</dbReference>